<feature type="transmembrane region" description="Helical" evidence="5">
    <location>
        <begin position="90"/>
        <end position="111"/>
    </location>
</feature>
<dbReference type="HOGENOM" id="CLU_035309_1_1_0"/>
<dbReference type="InterPro" id="IPR051788">
    <property type="entry name" value="MFS_Transporter"/>
</dbReference>
<dbReference type="PANTHER" id="PTHR23514">
    <property type="entry name" value="BYPASS OF STOP CODON PROTEIN 6"/>
    <property type="match status" value="1"/>
</dbReference>
<evidence type="ECO:0000313" key="7">
    <source>
        <dbReference type="EMBL" id="ABU58925.1"/>
    </source>
</evidence>
<name>A7NMZ6_ROSCS</name>
<evidence type="ECO:0000256" key="5">
    <source>
        <dbReference type="SAM" id="Phobius"/>
    </source>
</evidence>
<keyword evidence="8" id="KW-1185">Reference proteome</keyword>
<dbReference type="Pfam" id="PF07690">
    <property type="entry name" value="MFS_1"/>
    <property type="match status" value="1"/>
</dbReference>
<evidence type="ECO:0000313" key="8">
    <source>
        <dbReference type="Proteomes" id="UP000000263"/>
    </source>
</evidence>
<feature type="transmembrane region" description="Helical" evidence="5">
    <location>
        <begin position="351"/>
        <end position="373"/>
    </location>
</feature>
<dbReference type="STRING" id="383372.Rcas_2856"/>
<sequence length="374" mass="38157">MALLMGYFVLFGMTVGGQGVLWADIIHTLRISEGAFGSVQLLPPLIAMGLLVLGGPLTVRFGKKRLAITGLIVLGLSSLGLAAASDFLSFSIALALSGLGFGAVEMAMNSATLDWEQQTQRPVMNLMHAGFSGGAVTGAFAAGGLLQTGWIYAHVLWLLAAFCAIALLATLPVRYPPAAPTHTTHNGAGAALRLLIDRRALLAFAVLSMFGVVGESVANTWSVIYLRDLGAAAFVGGTAYALFNGTMFVGRLTNAPFVARFGARTSLLTSGTLVIIAGLLLIIPDSIPAAVAAFALAGLGVAGVVPTALSEAARHAPGSSGAVTGAIMAVTYLSFVVCAPLIGWIAELVSLQTALLTVALSGIGIVGLARGIAR</sequence>
<dbReference type="SUPFAM" id="SSF103473">
    <property type="entry name" value="MFS general substrate transporter"/>
    <property type="match status" value="1"/>
</dbReference>
<protein>
    <submittedName>
        <fullName evidence="7">Major facilitator superfamily MFS_1</fullName>
    </submittedName>
</protein>
<evidence type="ECO:0000256" key="3">
    <source>
        <dbReference type="ARBA" id="ARBA00022989"/>
    </source>
</evidence>
<feature type="transmembrane region" description="Helical" evidence="5">
    <location>
        <begin position="41"/>
        <end position="59"/>
    </location>
</feature>
<dbReference type="Proteomes" id="UP000000263">
    <property type="component" value="Chromosome"/>
</dbReference>
<proteinExistence type="predicted"/>
<evidence type="ECO:0000259" key="6">
    <source>
        <dbReference type="PROSITE" id="PS50850"/>
    </source>
</evidence>
<keyword evidence="2 5" id="KW-0812">Transmembrane</keyword>
<dbReference type="GO" id="GO:0005886">
    <property type="term" value="C:plasma membrane"/>
    <property type="evidence" value="ECO:0007669"/>
    <property type="project" value="UniProtKB-SubCell"/>
</dbReference>
<feature type="transmembrane region" description="Helical" evidence="5">
    <location>
        <begin position="201"/>
        <end position="224"/>
    </location>
</feature>
<evidence type="ECO:0000256" key="1">
    <source>
        <dbReference type="ARBA" id="ARBA00004651"/>
    </source>
</evidence>
<feature type="domain" description="Major facilitator superfamily (MFS) profile" evidence="6">
    <location>
        <begin position="1"/>
        <end position="374"/>
    </location>
</feature>
<accession>A7NMZ6</accession>
<comment type="subcellular location">
    <subcellularLocation>
        <location evidence="1">Cell membrane</location>
        <topology evidence="1">Multi-pass membrane protein</topology>
    </subcellularLocation>
</comment>
<evidence type="ECO:0000256" key="4">
    <source>
        <dbReference type="ARBA" id="ARBA00023136"/>
    </source>
</evidence>
<dbReference type="AlphaFoldDB" id="A7NMZ6"/>
<feature type="transmembrane region" description="Helical" evidence="5">
    <location>
        <begin position="66"/>
        <end position="84"/>
    </location>
</feature>
<dbReference type="EMBL" id="CP000804">
    <property type="protein sequence ID" value="ABU58925.1"/>
    <property type="molecule type" value="Genomic_DNA"/>
</dbReference>
<feature type="transmembrane region" description="Helical" evidence="5">
    <location>
        <begin position="151"/>
        <end position="171"/>
    </location>
</feature>
<feature type="transmembrane region" description="Helical" evidence="5">
    <location>
        <begin position="321"/>
        <end position="345"/>
    </location>
</feature>
<feature type="transmembrane region" description="Helical" evidence="5">
    <location>
        <begin position="230"/>
        <end position="249"/>
    </location>
</feature>
<gene>
    <name evidence="7" type="ordered locus">Rcas_2856</name>
</gene>
<keyword evidence="3 5" id="KW-1133">Transmembrane helix</keyword>
<dbReference type="GO" id="GO:0022857">
    <property type="term" value="F:transmembrane transporter activity"/>
    <property type="evidence" value="ECO:0007669"/>
    <property type="project" value="InterPro"/>
</dbReference>
<dbReference type="KEGG" id="rca:Rcas_2856"/>
<feature type="transmembrane region" description="Helical" evidence="5">
    <location>
        <begin position="261"/>
        <end position="283"/>
    </location>
</feature>
<dbReference type="eggNOG" id="COG0738">
    <property type="taxonomic scope" value="Bacteria"/>
</dbReference>
<dbReference type="PROSITE" id="PS50850">
    <property type="entry name" value="MFS"/>
    <property type="match status" value="1"/>
</dbReference>
<feature type="transmembrane region" description="Helical" evidence="5">
    <location>
        <begin position="123"/>
        <end position="145"/>
    </location>
</feature>
<dbReference type="Gene3D" id="1.20.1250.20">
    <property type="entry name" value="MFS general substrate transporter like domains"/>
    <property type="match status" value="1"/>
</dbReference>
<keyword evidence="4 5" id="KW-0472">Membrane</keyword>
<dbReference type="InterPro" id="IPR011701">
    <property type="entry name" value="MFS"/>
</dbReference>
<dbReference type="InterPro" id="IPR020846">
    <property type="entry name" value="MFS_dom"/>
</dbReference>
<dbReference type="InterPro" id="IPR036259">
    <property type="entry name" value="MFS_trans_sf"/>
</dbReference>
<organism evidence="7 8">
    <name type="scientific">Roseiflexus castenholzii (strain DSM 13941 / HLO8)</name>
    <dbReference type="NCBI Taxonomy" id="383372"/>
    <lineage>
        <taxon>Bacteria</taxon>
        <taxon>Bacillati</taxon>
        <taxon>Chloroflexota</taxon>
        <taxon>Chloroflexia</taxon>
        <taxon>Chloroflexales</taxon>
        <taxon>Roseiflexineae</taxon>
        <taxon>Roseiflexaceae</taxon>
        <taxon>Roseiflexus</taxon>
    </lineage>
</organism>
<evidence type="ECO:0000256" key="2">
    <source>
        <dbReference type="ARBA" id="ARBA00022692"/>
    </source>
</evidence>
<dbReference type="PANTHER" id="PTHR23514:SF13">
    <property type="entry name" value="INNER MEMBRANE PROTEIN YBJJ"/>
    <property type="match status" value="1"/>
</dbReference>
<reference evidence="7 8" key="1">
    <citation type="submission" date="2007-08" db="EMBL/GenBank/DDBJ databases">
        <title>Complete sequence of Roseiflexus castenholzii DSM 13941.</title>
        <authorList>
            <consortium name="US DOE Joint Genome Institute"/>
            <person name="Copeland A."/>
            <person name="Lucas S."/>
            <person name="Lapidus A."/>
            <person name="Barry K."/>
            <person name="Glavina del Rio T."/>
            <person name="Dalin E."/>
            <person name="Tice H."/>
            <person name="Pitluck S."/>
            <person name="Thompson L.S."/>
            <person name="Brettin T."/>
            <person name="Bruce D."/>
            <person name="Detter J.C."/>
            <person name="Han C."/>
            <person name="Tapia R."/>
            <person name="Schmutz J."/>
            <person name="Larimer F."/>
            <person name="Land M."/>
            <person name="Hauser L."/>
            <person name="Kyrpides N."/>
            <person name="Mikhailova N."/>
            <person name="Bryant D.A."/>
            <person name="Hanada S."/>
            <person name="Tsukatani Y."/>
            <person name="Richardson P."/>
        </authorList>
    </citation>
    <scope>NUCLEOTIDE SEQUENCE [LARGE SCALE GENOMIC DNA]</scope>
    <source>
        <strain evidence="8">DSM 13941 / HLO8</strain>
    </source>
</reference>
<feature type="transmembrane region" description="Helical" evidence="5">
    <location>
        <begin position="289"/>
        <end position="309"/>
    </location>
</feature>